<keyword evidence="1" id="KW-1133">Transmembrane helix</keyword>
<keyword evidence="1" id="KW-0812">Transmembrane</keyword>
<gene>
    <name evidence="2" type="ORF">EMELA_v1c00080</name>
</gene>
<dbReference type="STRING" id="1408435.GCA_000685885_00116"/>
<organism evidence="2 3">
    <name type="scientific">Mesoplasma melaleucae</name>
    <dbReference type="NCBI Taxonomy" id="81459"/>
    <lineage>
        <taxon>Bacteria</taxon>
        <taxon>Bacillati</taxon>
        <taxon>Mycoplasmatota</taxon>
        <taxon>Mollicutes</taxon>
        <taxon>Entomoplasmatales</taxon>
        <taxon>Entomoplasmataceae</taxon>
        <taxon>Mesoplasma</taxon>
    </lineage>
</organism>
<sequence>MSGIAKATILINAVSFIPSLIASGTLVVESNLFGQNIQKKLSSVVTTGIIVNFFITLFVFIILQVFAKDF</sequence>
<dbReference type="Proteomes" id="UP000231896">
    <property type="component" value="Chromosome"/>
</dbReference>
<reference evidence="2 3" key="1">
    <citation type="submission" date="2017-11" db="EMBL/GenBank/DDBJ databases">
        <title>Genome sequence of Entomoplasma melaleucae M1 (ATCC 49191).</title>
        <authorList>
            <person name="Lo W.-S."/>
            <person name="Gasparich G.E."/>
            <person name="Kuo C.-H."/>
        </authorList>
    </citation>
    <scope>NUCLEOTIDE SEQUENCE [LARGE SCALE GENOMIC DNA]</scope>
    <source>
        <strain evidence="2 3">M1</strain>
    </source>
</reference>
<dbReference type="EMBL" id="CP024964">
    <property type="protein sequence ID" value="ATZ17603.1"/>
    <property type="molecule type" value="Genomic_DNA"/>
</dbReference>
<keyword evidence="3" id="KW-1185">Reference proteome</keyword>
<name>A0A2K8NY83_9MOLU</name>
<evidence type="ECO:0000256" key="1">
    <source>
        <dbReference type="SAM" id="Phobius"/>
    </source>
</evidence>
<protein>
    <submittedName>
        <fullName evidence="2">Uncharacterized protein</fullName>
    </submittedName>
</protein>
<dbReference type="OrthoDB" id="387431at2"/>
<feature type="transmembrane region" description="Helical" evidence="1">
    <location>
        <begin position="48"/>
        <end position="67"/>
    </location>
</feature>
<dbReference type="AlphaFoldDB" id="A0A2K8NY83"/>
<proteinExistence type="predicted"/>
<dbReference type="RefSeq" id="WP_028123913.1">
    <property type="nucleotide sequence ID" value="NZ_CP024964.1"/>
</dbReference>
<dbReference type="KEGG" id="eml:EMELA_v1c00080"/>
<evidence type="ECO:0000313" key="2">
    <source>
        <dbReference type="EMBL" id="ATZ17603.1"/>
    </source>
</evidence>
<feature type="transmembrane region" description="Helical" evidence="1">
    <location>
        <begin position="7"/>
        <end position="28"/>
    </location>
</feature>
<accession>A0A2K8NY83</accession>
<keyword evidence="1" id="KW-0472">Membrane</keyword>
<evidence type="ECO:0000313" key="3">
    <source>
        <dbReference type="Proteomes" id="UP000231896"/>
    </source>
</evidence>